<proteinExistence type="predicted"/>
<protein>
    <submittedName>
        <fullName evidence="2">Uncharacterized protein</fullName>
    </submittedName>
</protein>
<sequence>MGFDRRFLQGKRLLFLGLLTITFFVLYTLFPSSSFASWTPSLEIAGSRVRSGCTPQEWSDGRWVPRTPPTNKTSMTRPEDALEFVGFESCASSREFFWHLAADEEPKWDRYPGVASWKWQPSESCDARAFNAESLVKDMAEQGGWLLIGDSVTELQFFSISCLLYPHVRATPNYTENPYFDRAWPQNLYLAPESPLIETLKLPPGFNITSTPLVTFRRVDLLLSKEELVDLYNELHHPSPDFALFSDERFWSLSPKDYLEIFQKPLPEGNYGTLVISTAGHWTTTLFRGFRDESKGEDAGFGIDNMFPFFEAAMKKWADTIQDGLTSDRGTAGGRSRQVVVRAYLPGHEDCHNHRQPWTEWHPFQWKWYNWAWIGDFNKVFQDVLSSPSYPDIHYLAIDRPGLLRPDGHVAGDCLHIMTGAGVIEGWTHYIWHFVTRELPGRIR</sequence>
<dbReference type="Proteomes" id="UP001385951">
    <property type="component" value="Unassembled WGS sequence"/>
</dbReference>
<comment type="caution">
    <text evidence="2">The sequence shown here is derived from an EMBL/GenBank/DDBJ whole genome shotgun (WGS) entry which is preliminary data.</text>
</comment>
<dbReference type="PANTHER" id="PTHR32285">
    <property type="entry name" value="PROTEIN TRICHOME BIREFRINGENCE-LIKE 9-RELATED"/>
    <property type="match status" value="1"/>
</dbReference>
<organism evidence="2 3">
    <name type="scientific">Cerrena zonata</name>
    <dbReference type="NCBI Taxonomy" id="2478898"/>
    <lineage>
        <taxon>Eukaryota</taxon>
        <taxon>Fungi</taxon>
        <taxon>Dikarya</taxon>
        <taxon>Basidiomycota</taxon>
        <taxon>Agaricomycotina</taxon>
        <taxon>Agaricomycetes</taxon>
        <taxon>Polyporales</taxon>
        <taxon>Cerrenaceae</taxon>
        <taxon>Cerrena</taxon>
    </lineage>
</organism>
<dbReference type="InterPro" id="IPR029962">
    <property type="entry name" value="TBL"/>
</dbReference>
<evidence type="ECO:0000256" key="1">
    <source>
        <dbReference type="SAM" id="MobiDB-lite"/>
    </source>
</evidence>
<keyword evidence="3" id="KW-1185">Reference proteome</keyword>
<dbReference type="EMBL" id="JASBNA010000087">
    <property type="protein sequence ID" value="KAK7677510.1"/>
    <property type="molecule type" value="Genomic_DNA"/>
</dbReference>
<dbReference type="GO" id="GO:0016413">
    <property type="term" value="F:O-acetyltransferase activity"/>
    <property type="evidence" value="ECO:0007669"/>
    <property type="project" value="InterPro"/>
</dbReference>
<evidence type="ECO:0000313" key="2">
    <source>
        <dbReference type="EMBL" id="KAK7677510.1"/>
    </source>
</evidence>
<gene>
    <name evidence="2" type="ORF">QCA50_019516</name>
</gene>
<feature type="region of interest" description="Disordered" evidence="1">
    <location>
        <begin position="56"/>
        <end position="75"/>
    </location>
</feature>
<reference evidence="2 3" key="1">
    <citation type="submission" date="2022-09" db="EMBL/GenBank/DDBJ databases">
        <authorList>
            <person name="Palmer J.M."/>
        </authorList>
    </citation>
    <scope>NUCLEOTIDE SEQUENCE [LARGE SCALE GENOMIC DNA]</scope>
    <source>
        <strain evidence="2 3">DSM 7382</strain>
    </source>
</reference>
<accession>A0AAW0FEM7</accession>
<dbReference type="PANTHER" id="PTHR32285:SF48">
    <property type="entry name" value="PROTEIN TRICHOME BIREFRINGENCE-LIKE 19"/>
    <property type="match status" value="1"/>
</dbReference>
<evidence type="ECO:0000313" key="3">
    <source>
        <dbReference type="Proteomes" id="UP001385951"/>
    </source>
</evidence>
<dbReference type="GO" id="GO:0005794">
    <property type="term" value="C:Golgi apparatus"/>
    <property type="evidence" value="ECO:0007669"/>
    <property type="project" value="TreeGrafter"/>
</dbReference>
<dbReference type="AlphaFoldDB" id="A0AAW0FEM7"/>
<name>A0AAW0FEM7_9APHY</name>